<dbReference type="EMBL" id="JAKKDV010000001">
    <property type="protein sequence ID" value="MCF7559410.1"/>
    <property type="molecule type" value="Genomic_DNA"/>
</dbReference>
<proteinExistence type="predicted"/>
<sequence length="235" mass="27958">MVTKNDIIKIKILDIANEVNFAFITSYKKSNKENTANTWQPKRSPFKKFTDLFPGDLAKNIVRFLLEQKNLIIQDYDKIRTDNFRFNDKFDLKFNNKEIEVKSSIEKYSNDIQNLIVNRRYIVYPNRNISDLIFQVFYIFENQNGKEFFNDMEQLDEKSFISKYSLSSKKVFVQKFVEFSPCAYVMGFITKSMALQKKNDVFVYSNDSIKEDNNRSYIDFFINEGLSFSVIKEYL</sequence>
<gene>
    <name evidence="1" type="ORF">L3X39_02085</name>
</gene>
<keyword evidence="2" id="KW-1185">Reference proteome</keyword>
<accession>A0ABS9IFN3</accession>
<evidence type="ECO:0000313" key="1">
    <source>
        <dbReference type="EMBL" id="MCF7559410.1"/>
    </source>
</evidence>
<dbReference type="Proteomes" id="UP001200022">
    <property type="component" value="Unassembled WGS sequence"/>
</dbReference>
<dbReference type="RefSeq" id="WP_237229768.1">
    <property type="nucleotide sequence ID" value="NZ_JAKKDV010000001.1"/>
</dbReference>
<protein>
    <recommendedName>
        <fullName evidence="3">RES domain-containing protein</fullName>
    </recommendedName>
</protein>
<evidence type="ECO:0000313" key="2">
    <source>
        <dbReference type="Proteomes" id="UP001200022"/>
    </source>
</evidence>
<name>A0ABS9IFN3_9FLAO</name>
<comment type="caution">
    <text evidence="1">The sequence shown here is derived from an EMBL/GenBank/DDBJ whole genome shotgun (WGS) entry which is preliminary data.</text>
</comment>
<organism evidence="1 2">
    <name type="scientific">Flaviramulus multivorans</name>
    <dbReference type="NCBI Taxonomy" id="1304750"/>
    <lineage>
        <taxon>Bacteria</taxon>
        <taxon>Pseudomonadati</taxon>
        <taxon>Bacteroidota</taxon>
        <taxon>Flavobacteriia</taxon>
        <taxon>Flavobacteriales</taxon>
        <taxon>Flavobacteriaceae</taxon>
        <taxon>Flaviramulus</taxon>
    </lineage>
</organism>
<reference evidence="1 2" key="1">
    <citation type="submission" date="2022-01" db="EMBL/GenBank/DDBJ databases">
        <title>Draft genome sequence of Sabulilitoribacter multivorans KCTC 32326.</title>
        <authorList>
            <person name="Oh J.-S."/>
        </authorList>
    </citation>
    <scope>NUCLEOTIDE SEQUENCE [LARGE SCALE GENOMIC DNA]</scope>
    <source>
        <strain evidence="1 2">M-M16</strain>
    </source>
</reference>
<evidence type="ECO:0008006" key="3">
    <source>
        <dbReference type="Google" id="ProtNLM"/>
    </source>
</evidence>